<dbReference type="RefSeq" id="WP_241603684.1">
    <property type="nucleotide sequence ID" value="NZ_JAKVIN010000007.1"/>
</dbReference>
<sequence>MTALGLILLCSAANAQDPIKLGVLEDQSGDFAAATIGKVHGIQLATEEINAAGGIAGRPLELVIYDTQSDNTRYQEFMRRVLQRDKVDAVFAGFSSASREAYRPIVNQFDGLAFYNNQYEGGVCDANMIVTGAVPEQQFSTLLPYMMETYGKKVYTIAADYNFGQISAEWVRNLVKDGGGEMVGEEFIPLGVSQFSQTIQNIQAAKPDFVVTLLVGTAQASYYEQAAAANVNLPMASSVNVGQGYEHKRFKPPSLANMYATVNWVEEVDNPQSKAFVERWHKKFPDEPYINQEAENSYLAVYLYKQMVERANGSTDKEELRKVIAQGDVCYDAPEGKVCLDPKSQHMSHSIYLAKVNEDHSISFPKVWNDIKPYWLGEVGCDLTKNDPSEQYTPSNLPKAAN</sequence>
<dbReference type="PANTHER" id="PTHR47628:SF1">
    <property type="entry name" value="ALIPHATIC AMIDASE EXPRESSION-REGULATING PROTEIN"/>
    <property type="match status" value="1"/>
</dbReference>
<organism evidence="4 5">
    <name type="scientific">Shinella sedimenti</name>
    <dbReference type="NCBI Taxonomy" id="2919913"/>
    <lineage>
        <taxon>Bacteria</taxon>
        <taxon>Pseudomonadati</taxon>
        <taxon>Pseudomonadota</taxon>
        <taxon>Alphaproteobacteria</taxon>
        <taxon>Hyphomicrobiales</taxon>
        <taxon>Rhizobiaceae</taxon>
        <taxon>Shinella</taxon>
    </lineage>
</organism>
<dbReference type="Proteomes" id="UP001201844">
    <property type="component" value="Unassembled WGS sequence"/>
</dbReference>
<dbReference type="InterPro" id="IPR028081">
    <property type="entry name" value="Leu-bd"/>
</dbReference>
<dbReference type="EMBL" id="JAKVIN010000007">
    <property type="protein sequence ID" value="MCJ8150838.1"/>
    <property type="molecule type" value="Genomic_DNA"/>
</dbReference>
<dbReference type="NCBIfam" id="TIGR03669">
    <property type="entry name" value="urea_ABC_arch"/>
    <property type="match status" value="1"/>
</dbReference>
<gene>
    <name evidence="4" type="ORF">MKI86_16955</name>
</gene>
<accession>A0ABT0CQI2</accession>
<dbReference type="InterPro" id="IPR019968">
    <property type="entry name" value="Urea_ABC_transptr_substrate-bd"/>
</dbReference>
<protein>
    <submittedName>
        <fullName evidence="4">Urea ABC transporter substrate-binding protein</fullName>
    </submittedName>
</protein>
<keyword evidence="4" id="KW-0614">Plasmid</keyword>
<proteinExistence type="inferred from homology"/>
<name>A0ABT0CQI2_9HYPH</name>
<dbReference type="PANTHER" id="PTHR47628">
    <property type="match status" value="1"/>
</dbReference>
<keyword evidence="5" id="KW-1185">Reference proteome</keyword>
<comment type="caution">
    <text evidence="4">The sequence shown here is derived from an EMBL/GenBank/DDBJ whole genome shotgun (WGS) entry which is preliminary data.</text>
</comment>
<geneLocation type="plasmid" evidence="4">
    <name>unnamed</name>
</geneLocation>
<dbReference type="Gene3D" id="3.40.50.2300">
    <property type="match status" value="2"/>
</dbReference>
<dbReference type="InterPro" id="IPR028082">
    <property type="entry name" value="Peripla_BP_I"/>
</dbReference>
<evidence type="ECO:0000256" key="1">
    <source>
        <dbReference type="ARBA" id="ARBA00010062"/>
    </source>
</evidence>
<evidence type="ECO:0000313" key="5">
    <source>
        <dbReference type="Proteomes" id="UP001201844"/>
    </source>
</evidence>
<keyword evidence="2" id="KW-0732">Signal</keyword>
<dbReference type="Pfam" id="PF13458">
    <property type="entry name" value="Peripla_BP_6"/>
    <property type="match status" value="1"/>
</dbReference>
<evidence type="ECO:0000259" key="3">
    <source>
        <dbReference type="Pfam" id="PF13458"/>
    </source>
</evidence>
<evidence type="ECO:0000313" key="4">
    <source>
        <dbReference type="EMBL" id="MCJ8150838.1"/>
    </source>
</evidence>
<feature type="domain" description="Leucine-binding protein" evidence="3">
    <location>
        <begin position="18"/>
        <end position="359"/>
    </location>
</feature>
<comment type="similarity">
    <text evidence="1">Belongs to the leucine-binding protein family.</text>
</comment>
<evidence type="ECO:0000256" key="2">
    <source>
        <dbReference type="ARBA" id="ARBA00022729"/>
    </source>
</evidence>
<reference evidence="4 5" key="1">
    <citation type="submission" date="2022-02" db="EMBL/GenBank/DDBJ databases">
        <title>Shinella B3.7 sp. nov., isolated from Sediment (Zhairuo Island).</title>
        <authorList>
            <person name="Chen G."/>
        </authorList>
    </citation>
    <scope>NUCLEOTIDE SEQUENCE [LARGE SCALE GENOMIC DNA]</scope>
    <source>
        <strain evidence="4 5">B3.7</strain>
        <plasmid evidence="4">unnamed</plasmid>
    </source>
</reference>
<dbReference type="SUPFAM" id="SSF53822">
    <property type="entry name" value="Periplasmic binding protein-like I"/>
    <property type="match status" value="1"/>
</dbReference>